<dbReference type="InterPro" id="IPR052229">
    <property type="entry name" value="Collagen-VI/PIF"/>
</dbReference>
<evidence type="ECO:0000313" key="4">
    <source>
        <dbReference type="EMBL" id="PKU89560.1"/>
    </source>
</evidence>
<gene>
    <name evidence="4" type="ORF">CQR46_1291</name>
</gene>
<evidence type="ECO:0000256" key="2">
    <source>
        <dbReference type="SAM" id="Phobius"/>
    </source>
</evidence>
<organism evidence="4 5">
    <name type="scientific">Bifidobacterium pseudolongum subsp. globosum</name>
    <dbReference type="NCBI Taxonomy" id="1690"/>
    <lineage>
        <taxon>Bacteria</taxon>
        <taxon>Bacillati</taxon>
        <taxon>Actinomycetota</taxon>
        <taxon>Actinomycetes</taxon>
        <taxon>Bifidobacteriales</taxon>
        <taxon>Bifidobacteriaceae</taxon>
        <taxon>Bifidobacterium</taxon>
    </lineage>
</organism>
<dbReference type="EMBL" id="PCGZ01000008">
    <property type="protein sequence ID" value="PKU89560.1"/>
    <property type="molecule type" value="Genomic_DNA"/>
</dbReference>
<feature type="compositionally biased region" description="Low complexity" evidence="1">
    <location>
        <begin position="727"/>
        <end position="747"/>
    </location>
</feature>
<evidence type="ECO:0000256" key="1">
    <source>
        <dbReference type="SAM" id="MobiDB-lite"/>
    </source>
</evidence>
<reference evidence="4 5" key="1">
    <citation type="submission" date="2017-10" db="EMBL/GenBank/DDBJ databases">
        <title>Bifidobacterium genomics.</title>
        <authorList>
            <person name="Lugli G.A."/>
            <person name="Milani C."/>
            <person name="Mancabelli L."/>
        </authorList>
    </citation>
    <scope>NUCLEOTIDE SEQUENCE [LARGE SCALE GENOMIC DNA]</scope>
    <source>
        <strain evidence="4 5">1524B</strain>
    </source>
</reference>
<feature type="region of interest" description="Disordered" evidence="1">
    <location>
        <begin position="711"/>
        <end position="747"/>
    </location>
</feature>
<feature type="domain" description="VWFA" evidence="3">
    <location>
        <begin position="127"/>
        <end position="400"/>
    </location>
</feature>
<proteinExistence type="predicted"/>
<dbReference type="SUPFAM" id="SSF53300">
    <property type="entry name" value="vWA-like"/>
    <property type="match status" value="1"/>
</dbReference>
<accession>A0A2N3QFV5</accession>
<feature type="transmembrane region" description="Helical" evidence="2">
    <location>
        <begin position="754"/>
        <end position="772"/>
    </location>
</feature>
<dbReference type="AlphaFoldDB" id="A0A2N3QFV5"/>
<evidence type="ECO:0000259" key="3">
    <source>
        <dbReference type="PROSITE" id="PS50234"/>
    </source>
</evidence>
<keyword evidence="2" id="KW-0812">Transmembrane</keyword>
<protein>
    <submittedName>
        <fullName evidence="4">Type IV secretion protein Rhs</fullName>
    </submittedName>
</protein>
<dbReference type="Proteomes" id="UP000233730">
    <property type="component" value="Unassembled WGS sequence"/>
</dbReference>
<dbReference type="PANTHER" id="PTHR22588:SF19">
    <property type="entry name" value="VWFA DOMAIN-CONTAINING PROTEIN"/>
    <property type="match status" value="1"/>
</dbReference>
<comment type="caution">
    <text evidence="4">The sequence shown here is derived from an EMBL/GenBank/DDBJ whole genome shotgun (WGS) entry which is preliminary data.</text>
</comment>
<dbReference type="Gene3D" id="3.40.50.410">
    <property type="entry name" value="von Willebrand factor, type A domain"/>
    <property type="match status" value="1"/>
</dbReference>
<dbReference type="InterPro" id="IPR002035">
    <property type="entry name" value="VWF_A"/>
</dbReference>
<evidence type="ECO:0000313" key="5">
    <source>
        <dbReference type="Proteomes" id="UP000233730"/>
    </source>
</evidence>
<dbReference type="PANTHER" id="PTHR22588">
    <property type="entry name" value="VWFA DOMAIN-CONTAINING PROTEIN"/>
    <property type="match status" value="1"/>
</dbReference>
<feature type="transmembrane region" description="Helical" evidence="2">
    <location>
        <begin position="14"/>
        <end position="37"/>
    </location>
</feature>
<name>A0A2N3QFV5_9BIFI</name>
<dbReference type="Pfam" id="PF13519">
    <property type="entry name" value="VWA_2"/>
    <property type="match status" value="1"/>
</dbReference>
<dbReference type="PROSITE" id="PS50234">
    <property type="entry name" value="VWFA"/>
    <property type="match status" value="1"/>
</dbReference>
<keyword evidence="2" id="KW-1133">Transmembrane helix</keyword>
<sequence length="788" mass="83300">MDITSTQQHGARGAIVRIAAVVVAVAMLIATAIFGVGRAQAAELTASADPTTFTQWTEGVGNPVDPRSTGRVWTDKSVTTGDVTLDAGDGKQVVIAKDQASDFLVGLSAMSSAQQITGMSSGNKPLDVTLVLDVSGSMSSSMGWGYRPAYGDDLDYTAYVKTDDGSYKAVSYDYTLSVDGNVAYKDGDTVIYAKTSAEDANPDHVQLYNSYRITRLAALKTAVNGFLGQLAARNAQIADPAAKNRAGIVTFESNAELKSRFTDDTAALEGIVNGLTDLGGTNSAKGFKLAHQMIDEDKRANADSVVIFFTDGDPWDGEEAIKEAKLLKDSGTLIYAVGTFQTDDVNDLTPYSNRYMQAVSSNYPNAAGATLSELGERAPDSDYYMNAANADQLAGIFNDIWTAISSKPSSPIATTTESGMERGTVTFTDELGEYMTVKDFTSVVFAGEQFTKKTAETSEDGKTTTYTFEGEVAGNPIYGTANLADLVVTVTHGEQTDTVSVQVPEQLLPLRLYSATVDQNGTVSTTINDTFPIRVFYSVALKDGVEEALANPDEALAAYIAANGETFTSNKYEANAELGSTTAAFTPAKSNDFYYFVNDTPLYNTENTNDPAKSVDANGTYHYVRTYYADNAKHEQWITVSGADANGKTQTGANGNVYVPASTVRMGLANYTVAKQSNVTNTASAAIAPRWDGTAVNVALGNNGRLAFAEEPAVPTPEPSEPSASVQPEAPAPTASAAPQAPASEAPANTGSNVALIVCIAVALLCSGLGTLKLARRDSNDRSTPRKH</sequence>
<dbReference type="RefSeq" id="WP_101430104.1">
    <property type="nucleotide sequence ID" value="NZ_PCGZ01000008.1"/>
</dbReference>
<keyword evidence="2" id="KW-0472">Membrane</keyword>
<dbReference type="CDD" id="cd00198">
    <property type="entry name" value="vWFA"/>
    <property type="match status" value="1"/>
</dbReference>
<dbReference type="InterPro" id="IPR036465">
    <property type="entry name" value="vWFA_dom_sf"/>
</dbReference>
<dbReference type="SMART" id="SM00327">
    <property type="entry name" value="VWA"/>
    <property type="match status" value="1"/>
</dbReference>